<evidence type="ECO:0000256" key="6">
    <source>
        <dbReference type="SAM" id="Phobius"/>
    </source>
</evidence>
<feature type="transmembrane region" description="Helical" evidence="6">
    <location>
        <begin position="57"/>
        <end position="80"/>
    </location>
</feature>
<dbReference type="PANTHER" id="PTHR33545">
    <property type="entry name" value="UPF0750 MEMBRANE PROTEIN YITT-RELATED"/>
    <property type="match status" value="1"/>
</dbReference>
<dbReference type="InterPro" id="IPR003740">
    <property type="entry name" value="YitT"/>
</dbReference>
<dbReference type="InterPro" id="IPR051461">
    <property type="entry name" value="UPF0750_membrane"/>
</dbReference>
<dbReference type="PANTHER" id="PTHR33545:SF9">
    <property type="entry name" value="UPF0750 MEMBRANE PROTEIN YITE"/>
    <property type="match status" value="1"/>
</dbReference>
<protein>
    <submittedName>
        <fullName evidence="8">DUF2179 domain-containing protein</fullName>
    </submittedName>
</protein>
<dbReference type="Pfam" id="PF02588">
    <property type="entry name" value="YitT_membrane"/>
    <property type="match status" value="1"/>
</dbReference>
<dbReference type="GO" id="GO:0005886">
    <property type="term" value="C:plasma membrane"/>
    <property type="evidence" value="ECO:0007669"/>
    <property type="project" value="UniProtKB-SubCell"/>
</dbReference>
<sequence>MIKEEVGNTNGRHGLWRDNVRTISTYLGIAAGSFIFAFGLNYFIIANGLAEGGFTGIALIIHYLAGWPVGTVLFLLNLPLFFIGWKMWGKTFVLKTILGVAAVSVALDLTQGFGLKTHDLLLAALYGGVLSGVGLGLVLRFGATTGGVDIIARWINEKSGISMGKIYFLFDLFVLSMVAFLFGLEKALYTLVAVGVFSQVIDRIIEGFDEAKAVIIISQAVPQISQAIIKELDRGATILKGQGAYTGQDKDVLYVVVSRYQLLRLKNIVQEADPRAFVIVNDVREVLGEGFRRPG</sequence>
<dbReference type="Pfam" id="PF10035">
    <property type="entry name" value="DUF2179"/>
    <property type="match status" value="1"/>
</dbReference>
<evidence type="ECO:0000313" key="8">
    <source>
        <dbReference type="EMBL" id="QNB48465.1"/>
    </source>
</evidence>
<dbReference type="Proteomes" id="UP000515847">
    <property type="component" value="Chromosome"/>
</dbReference>
<gene>
    <name evidence="8" type="ORF">BR63_15415</name>
</gene>
<evidence type="ECO:0000256" key="3">
    <source>
        <dbReference type="ARBA" id="ARBA00022692"/>
    </source>
</evidence>
<name>A0A7G6E8R1_THEFR</name>
<dbReference type="Gene3D" id="3.30.70.120">
    <property type="match status" value="1"/>
</dbReference>
<evidence type="ECO:0000256" key="2">
    <source>
        <dbReference type="ARBA" id="ARBA00022475"/>
    </source>
</evidence>
<feature type="transmembrane region" description="Helical" evidence="6">
    <location>
        <begin position="164"/>
        <end position="182"/>
    </location>
</feature>
<evidence type="ECO:0000256" key="5">
    <source>
        <dbReference type="ARBA" id="ARBA00023136"/>
    </source>
</evidence>
<feature type="domain" description="DUF2179" evidence="7">
    <location>
        <begin position="234"/>
        <end position="288"/>
    </location>
</feature>
<feature type="transmembrane region" description="Helical" evidence="6">
    <location>
        <begin position="92"/>
        <end position="114"/>
    </location>
</feature>
<keyword evidence="2" id="KW-1003">Cell membrane</keyword>
<organism evidence="8 9">
    <name type="scientific">Thermanaerosceptrum fracticalcis</name>
    <dbReference type="NCBI Taxonomy" id="1712410"/>
    <lineage>
        <taxon>Bacteria</taxon>
        <taxon>Bacillati</taxon>
        <taxon>Bacillota</taxon>
        <taxon>Clostridia</taxon>
        <taxon>Eubacteriales</taxon>
        <taxon>Peptococcaceae</taxon>
        <taxon>Thermanaerosceptrum</taxon>
    </lineage>
</organism>
<dbReference type="InterPro" id="IPR015867">
    <property type="entry name" value="N-reg_PII/ATP_PRibTrfase_C"/>
</dbReference>
<dbReference type="CDD" id="cd16380">
    <property type="entry name" value="YitT_C"/>
    <property type="match status" value="1"/>
</dbReference>
<evidence type="ECO:0000256" key="1">
    <source>
        <dbReference type="ARBA" id="ARBA00004651"/>
    </source>
</evidence>
<keyword evidence="5 6" id="KW-0472">Membrane</keyword>
<keyword evidence="9" id="KW-1185">Reference proteome</keyword>
<reference evidence="8 9" key="1">
    <citation type="journal article" date="2019" name="Front. Microbiol.">
        <title>Thermoanaerosceptrum fracticalcis gen. nov. sp. nov., a Novel Fumarate-Fermenting Microorganism From a Deep Fractured Carbonate Aquifer of the US Great Basin.</title>
        <authorList>
            <person name="Hamilton-Brehm S.D."/>
            <person name="Stewart L.E."/>
            <person name="Zavarin M."/>
            <person name="Caldwell M."/>
            <person name="Lawson P.A."/>
            <person name="Onstott T.C."/>
            <person name="Grzymski J."/>
            <person name="Neveux I."/>
            <person name="Lollar B.S."/>
            <person name="Russell C.E."/>
            <person name="Moser D.P."/>
        </authorList>
    </citation>
    <scope>NUCLEOTIDE SEQUENCE [LARGE SCALE GENOMIC DNA]</scope>
    <source>
        <strain evidence="8 9">DRI-13</strain>
    </source>
</reference>
<keyword evidence="3 6" id="KW-0812">Transmembrane</keyword>
<feature type="transmembrane region" description="Helical" evidence="6">
    <location>
        <begin position="120"/>
        <end position="143"/>
    </location>
</feature>
<dbReference type="AlphaFoldDB" id="A0A7G6E8R1"/>
<dbReference type="EMBL" id="CP045798">
    <property type="protein sequence ID" value="QNB48465.1"/>
    <property type="molecule type" value="Genomic_DNA"/>
</dbReference>
<dbReference type="KEGG" id="tfr:BR63_15415"/>
<feature type="transmembrane region" description="Helical" evidence="6">
    <location>
        <begin position="26"/>
        <end position="45"/>
    </location>
</feature>
<dbReference type="OrthoDB" id="9779786at2"/>
<keyword evidence="4 6" id="KW-1133">Transmembrane helix</keyword>
<evidence type="ECO:0000256" key="4">
    <source>
        <dbReference type="ARBA" id="ARBA00022989"/>
    </source>
</evidence>
<accession>A0A7G6E8R1</accession>
<comment type="subcellular location">
    <subcellularLocation>
        <location evidence="1">Cell membrane</location>
        <topology evidence="1">Multi-pass membrane protein</topology>
    </subcellularLocation>
</comment>
<evidence type="ECO:0000313" key="9">
    <source>
        <dbReference type="Proteomes" id="UP000515847"/>
    </source>
</evidence>
<proteinExistence type="predicted"/>
<dbReference type="InterPro" id="IPR019264">
    <property type="entry name" value="DUF2179"/>
</dbReference>
<dbReference type="PIRSF" id="PIRSF006483">
    <property type="entry name" value="Membrane_protein_YitT"/>
    <property type="match status" value="1"/>
</dbReference>
<evidence type="ECO:0000259" key="7">
    <source>
        <dbReference type="Pfam" id="PF10035"/>
    </source>
</evidence>